<feature type="signal peptide" evidence="1">
    <location>
        <begin position="1"/>
        <end position="25"/>
    </location>
</feature>
<reference evidence="3" key="1">
    <citation type="submission" date="2017-04" db="EMBL/GenBank/DDBJ databases">
        <authorList>
            <person name="Varghese N."/>
            <person name="Submissions S."/>
        </authorList>
    </citation>
    <scope>NUCLEOTIDE SEQUENCE [LARGE SCALE GENOMIC DNA]</scope>
    <source>
        <strain evidence="3">K3S</strain>
    </source>
</reference>
<evidence type="ECO:0000256" key="1">
    <source>
        <dbReference type="SAM" id="SignalP"/>
    </source>
</evidence>
<sequence>MFKVLLKLLFIASLYLLSLPCYSIADTIVMSNSDKISGEIITFYDGICVFKTKYGANIKLMSKDILNVETDNKYEIVLESGERIIGKLTLGGSNKSFIESEQFGKVPVNCNSIISLKKVVDPEVAAQDKKETFGKEKEKAPPLDFLTGSTVLLNPGQMELELGLRYKQSRTAYSMMNVGYFDRAAYTARMFEASLTFRAGIMDRLEGWVTVPGTYATIEDVSTNEFVRNTNSFDLGDISFGGQYLLFKETDNLPAISATLGITAPTGQKTYYAISSVWKDALNNGNGHWAFSPGLSFVRTLDPAMLFGGIACQYSLTDKINGYEVTPGFGVSGYLGLGFALNEKLSVGSRVSYGYYSEMEVDNVKIAGSDSEPIDLSFSASYRAFEDWVVTPEVTFGLNDDAGAANLSLRLTRSF</sequence>
<name>A0A1X7DJQ3_9BACT</name>
<dbReference type="InterPro" id="IPR025737">
    <property type="entry name" value="FApF"/>
</dbReference>
<dbReference type="Pfam" id="PF13557">
    <property type="entry name" value="Phenol_MetA_deg"/>
    <property type="match status" value="1"/>
</dbReference>
<feature type="chain" id="PRO_5010861056" evidence="1">
    <location>
        <begin position="26"/>
        <end position="415"/>
    </location>
</feature>
<proteinExistence type="predicted"/>
<evidence type="ECO:0000313" key="2">
    <source>
        <dbReference type="EMBL" id="SMF16697.1"/>
    </source>
</evidence>
<gene>
    <name evidence="2" type="ORF">SAMN06295933_1984</name>
</gene>
<dbReference type="AlphaFoldDB" id="A0A1X7DJQ3"/>
<evidence type="ECO:0000313" key="3">
    <source>
        <dbReference type="Proteomes" id="UP000192906"/>
    </source>
</evidence>
<dbReference type="STRING" id="1519643.SAMN06295933_1984"/>
<dbReference type="EMBL" id="FWZU01000003">
    <property type="protein sequence ID" value="SMF16697.1"/>
    <property type="molecule type" value="Genomic_DNA"/>
</dbReference>
<dbReference type="Proteomes" id="UP000192906">
    <property type="component" value="Unassembled WGS sequence"/>
</dbReference>
<accession>A0A1X7DJQ3</accession>
<organism evidence="2 3">
    <name type="scientific">Desulfovibrio gilichinskyi</name>
    <dbReference type="NCBI Taxonomy" id="1519643"/>
    <lineage>
        <taxon>Bacteria</taxon>
        <taxon>Pseudomonadati</taxon>
        <taxon>Thermodesulfobacteriota</taxon>
        <taxon>Desulfovibrionia</taxon>
        <taxon>Desulfovibrionales</taxon>
        <taxon>Desulfovibrionaceae</taxon>
        <taxon>Desulfovibrio</taxon>
    </lineage>
</organism>
<keyword evidence="3" id="KW-1185">Reference proteome</keyword>
<protein>
    <submittedName>
        <fullName evidence="2">Putative MetA-pathway of phenol degradation</fullName>
    </submittedName>
</protein>
<keyword evidence="1" id="KW-0732">Signal</keyword>